<dbReference type="Gene3D" id="3.40.50.720">
    <property type="entry name" value="NAD(P)-binding Rossmann-like Domain"/>
    <property type="match status" value="1"/>
</dbReference>
<dbReference type="GO" id="GO:0016020">
    <property type="term" value="C:membrane"/>
    <property type="evidence" value="ECO:0007669"/>
    <property type="project" value="TreeGrafter"/>
</dbReference>
<dbReference type="GO" id="GO:0016491">
    <property type="term" value="F:oxidoreductase activity"/>
    <property type="evidence" value="ECO:0007669"/>
    <property type="project" value="UniProtKB-KW"/>
</dbReference>
<dbReference type="RefSeq" id="WP_173291005.1">
    <property type="nucleotide sequence ID" value="NZ_AP021888.1"/>
</dbReference>
<evidence type="ECO:0000313" key="4">
    <source>
        <dbReference type="Proteomes" id="UP000501466"/>
    </source>
</evidence>
<gene>
    <name evidence="3" type="ORF">THMIRHAT_09240</name>
</gene>
<proteinExistence type="inferred from homology"/>
<reference evidence="4" key="1">
    <citation type="submission" date="2019-11" db="EMBL/GenBank/DDBJ databases">
        <title>Isolation and characterization of two novel species in the genus Thiomicrorhabdus.</title>
        <authorList>
            <person name="Mochizuki J."/>
            <person name="Kojima H."/>
            <person name="Fukui M."/>
        </authorList>
    </citation>
    <scope>NUCLEOTIDE SEQUENCE [LARGE SCALE GENOMIC DNA]</scope>
    <source>
        <strain evidence="4">AkT22</strain>
    </source>
</reference>
<dbReference type="InterPro" id="IPR036291">
    <property type="entry name" value="NAD(P)-bd_dom_sf"/>
</dbReference>
<dbReference type="PANTHER" id="PTHR44196">
    <property type="entry name" value="DEHYDROGENASE/REDUCTASE SDR FAMILY MEMBER 7B"/>
    <property type="match status" value="1"/>
</dbReference>
<dbReference type="EMBL" id="AP021888">
    <property type="protein sequence ID" value="BBP43178.1"/>
    <property type="molecule type" value="Genomic_DNA"/>
</dbReference>
<dbReference type="Proteomes" id="UP000501466">
    <property type="component" value="Chromosome"/>
</dbReference>
<keyword evidence="4" id="KW-1185">Reference proteome</keyword>
<accession>A0A6F8PM80</accession>
<protein>
    <submittedName>
        <fullName evidence="3">Short-chain dehydrogenase</fullName>
    </submittedName>
</protein>
<dbReference type="KEGG" id="tzo:THMIRHAT_09240"/>
<dbReference type="Pfam" id="PF00106">
    <property type="entry name" value="adh_short"/>
    <property type="match status" value="1"/>
</dbReference>
<dbReference type="SUPFAM" id="SSF51735">
    <property type="entry name" value="NAD(P)-binding Rossmann-fold domains"/>
    <property type="match status" value="1"/>
</dbReference>
<organism evidence="3 4">
    <name type="scientific">Thiosulfativibrio zosterae</name>
    <dbReference type="NCBI Taxonomy" id="2675053"/>
    <lineage>
        <taxon>Bacteria</taxon>
        <taxon>Pseudomonadati</taxon>
        <taxon>Pseudomonadota</taxon>
        <taxon>Gammaproteobacteria</taxon>
        <taxon>Thiotrichales</taxon>
        <taxon>Piscirickettsiaceae</taxon>
        <taxon>Thiosulfativibrio</taxon>
    </lineage>
</organism>
<dbReference type="InterPro" id="IPR002347">
    <property type="entry name" value="SDR_fam"/>
</dbReference>
<dbReference type="PANTHER" id="PTHR44196:SF1">
    <property type="entry name" value="DEHYDROGENASE_REDUCTASE SDR FAMILY MEMBER 7B"/>
    <property type="match status" value="1"/>
</dbReference>
<keyword evidence="2" id="KW-0560">Oxidoreductase</keyword>
<evidence type="ECO:0000313" key="3">
    <source>
        <dbReference type="EMBL" id="BBP43178.1"/>
    </source>
</evidence>
<sequence>MKTTQLTNPQISGRRIWLVGGSEGIGLAMTQQLLGANHQLVVSARAAEQHEALLTLQQNYPTQLFLLNLDVTQKDDLPAKIDQAWSFLGGFDAWIYNAGAYIPMTIDEWNVDAFEQMNAINYLGAVYIMHGLLPKFKAQAAGELSPQWLWNISLAGDFGLPYGGGYSAPKAALQNLAESLYPELKQAGIALKVVNHGFVQTRLTAKNDFAMLGLMTPEAAATKIIAALDSHKFEHRFPWNLAWVLGTIKRLPKSWALKITQGMLKK</sequence>
<comment type="similarity">
    <text evidence="1">Belongs to the short-chain dehydrogenases/reductases (SDR) family.</text>
</comment>
<dbReference type="AlphaFoldDB" id="A0A6F8PM80"/>
<evidence type="ECO:0000256" key="2">
    <source>
        <dbReference type="ARBA" id="ARBA00023002"/>
    </source>
</evidence>
<dbReference type="PRINTS" id="PR00081">
    <property type="entry name" value="GDHRDH"/>
</dbReference>
<evidence type="ECO:0000256" key="1">
    <source>
        <dbReference type="ARBA" id="ARBA00006484"/>
    </source>
</evidence>
<name>A0A6F8PM80_9GAMM</name>